<keyword evidence="1" id="KW-0805">Transcription regulation</keyword>
<sequence>MRTRPKDRKEQIARASAEAFSELGYHRVSMDDIARRVGVTATSLYRHYAGKYDLFRLAVLALGQQLVDCTAFADESDGETPERVWDRLVSALIATTLRYRVSGGLYRWEGRYLEEQDQAVLNDQVKLVNRRLQRPLTELRPNLTSRQRWTLSSTVLSAIGSITDHRAQLPADRVHAILNRIARDVRDTDLPDGSAEKRPLPGRVTLAAAAGEYETILHAAMALFNERGYRETGMEDIAAAAGMPTSSLYRFFPGKSAILTASYRRAADRVSGDIPEALGNADGPVDAVGRLIDAFVRRSFAEPEVAYVYYAERGNLPAEELAVLTNIQRATVTAWARQVTEARPEIASGEARFAVHAAFATVVDLGRLMQYEYTEEAQAVVRHLLRVTLLGAG</sequence>
<feature type="DNA-binding region" description="H-T-H motif" evidence="4">
    <location>
        <begin position="233"/>
        <end position="252"/>
    </location>
</feature>
<feature type="domain" description="HTH tetR-type" evidence="5">
    <location>
        <begin position="210"/>
        <end position="270"/>
    </location>
</feature>
<keyword evidence="3" id="KW-0804">Transcription</keyword>
<feature type="domain" description="HTH tetR-type" evidence="5">
    <location>
        <begin position="6"/>
        <end position="66"/>
    </location>
</feature>
<keyword evidence="2 4" id="KW-0238">DNA-binding</keyword>
<dbReference type="PANTHER" id="PTHR30055:SF234">
    <property type="entry name" value="HTH-TYPE TRANSCRIPTIONAL REGULATOR BETI"/>
    <property type="match status" value="1"/>
</dbReference>
<gene>
    <name evidence="6" type="ORF">MARA_30210</name>
</gene>
<dbReference type="PRINTS" id="PR00455">
    <property type="entry name" value="HTHTETR"/>
</dbReference>
<keyword evidence="7" id="KW-1185">Reference proteome</keyword>
<geneLocation type="plasmid" evidence="7">
    <name>pjcm18538 dna</name>
</geneLocation>
<dbReference type="InterPro" id="IPR001647">
    <property type="entry name" value="HTH_TetR"/>
</dbReference>
<dbReference type="GO" id="GO:0003700">
    <property type="term" value="F:DNA-binding transcription factor activity"/>
    <property type="evidence" value="ECO:0007669"/>
    <property type="project" value="TreeGrafter"/>
</dbReference>
<dbReference type="KEGG" id="marz:MARA_30210"/>
<evidence type="ECO:0000256" key="3">
    <source>
        <dbReference type="ARBA" id="ARBA00023163"/>
    </source>
</evidence>
<dbReference type="EMBL" id="AP022593">
    <property type="protein sequence ID" value="BBY49553.1"/>
    <property type="molecule type" value="Genomic_DNA"/>
</dbReference>
<evidence type="ECO:0000259" key="5">
    <source>
        <dbReference type="PROSITE" id="PS50977"/>
    </source>
</evidence>
<evidence type="ECO:0000313" key="6">
    <source>
        <dbReference type="EMBL" id="BBY49553.1"/>
    </source>
</evidence>
<proteinExistence type="predicted"/>
<dbReference type="Gene3D" id="1.10.10.60">
    <property type="entry name" value="Homeodomain-like"/>
    <property type="match status" value="2"/>
</dbReference>
<dbReference type="SUPFAM" id="SSF46689">
    <property type="entry name" value="Homeodomain-like"/>
    <property type="match status" value="2"/>
</dbReference>
<evidence type="ECO:0000313" key="7">
    <source>
        <dbReference type="Proteomes" id="UP000467428"/>
    </source>
</evidence>
<dbReference type="PANTHER" id="PTHR30055">
    <property type="entry name" value="HTH-TYPE TRANSCRIPTIONAL REGULATOR RUTR"/>
    <property type="match status" value="1"/>
</dbReference>
<dbReference type="Gene3D" id="1.10.357.10">
    <property type="entry name" value="Tetracycline Repressor, domain 2"/>
    <property type="match status" value="2"/>
</dbReference>
<protein>
    <submittedName>
        <fullName evidence="6">TetR family transcriptional regulator</fullName>
    </submittedName>
</protein>
<dbReference type="GO" id="GO:0000976">
    <property type="term" value="F:transcription cis-regulatory region binding"/>
    <property type="evidence" value="ECO:0007669"/>
    <property type="project" value="TreeGrafter"/>
</dbReference>
<accession>A0A7I7RYG6</accession>
<evidence type="ECO:0000256" key="2">
    <source>
        <dbReference type="ARBA" id="ARBA00023125"/>
    </source>
</evidence>
<dbReference type="PROSITE" id="PS50977">
    <property type="entry name" value="HTH_TETR_2"/>
    <property type="match status" value="2"/>
</dbReference>
<dbReference type="AlphaFoldDB" id="A0A7I7RYG6"/>
<organism evidence="6 7">
    <name type="scientific">Mycolicibacterium arabiense</name>
    <dbReference type="NCBI Taxonomy" id="1286181"/>
    <lineage>
        <taxon>Bacteria</taxon>
        <taxon>Bacillati</taxon>
        <taxon>Actinomycetota</taxon>
        <taxon>Actinomycetes</taxon>
        <taxon>Mycobacteriales</taxon>
        <taxon>Mycobacteriaceae</taxon>
        <taxon>Mycolicibacterium</taxon>
    </lineage>
</organism>
<dbReference type="InterPro" id="IPR050109">
    <property type="entry name" value="HTH-type_TetR-like_transc_reg"/>
</dbReference>
<name>A0A7I7RYG6_9MYCO</name>
<dbReference type="Pfam" id="PF00440">
    <property type="entry name" value="TetR_N"/>
    <property type="match status" value="2"/>
</dbReference>
<feature type="DNA-binding region" description="H-T-H motif" evidence="4">
    <location>
        <begin position="29"/>
        <end position="48"/>
    </location>
</feature>
<evidence type="ECO:0000256" key="1">
    <source>
        <dbReference type="ARBA" id="ARBA00023015"/>
    </source>
</evidence>
<dbReference type="RefSeq" id="WP_163919170.1">
    <property type="nucleotide sequence ID" value="NZ_AP022593.1"/>
</dbReference>
<dbReference type="Proteomes" id="UP000467428">
    <property type="component" value="Chromosome"/>
</dbReference>
<evidence type="ECO:0000256" key="4">
    <source>
        <dbReference type="PROSITE-ProRule" id="PRU00335"/>
    </source>
</evidence>
<reference evidence="6 7" key="1">
    <citation type="journal article" date="2019" name="Emerg. Microbes Infect.">
        <title>Comprehensive subspecies identification of 175 nontuberculous mycobacteria species based on 7547 genomic profiles.</title>
        <authorList>
            <person name="Matsumoto Y."/>
            <person name="Kinjo T."/>
            <person name="Motooka D."/>
            <person name="Nabeya D."/>
            <person name="Jung N."/>
            <person name="Uechi K."/>
            <person name="Horii T."/>
            <person name="Iida T."/>
            <person name="Fujita J."/>
            <person name="Nakamura S."/>
        </authorList>
    </citation>
    <scope>NUCLEOTIDE SEQUENCE [LARGE SCALE GENOMIC DNA]</scope>
    <source>
        <strain evidence="6 7">JCM 18538</strain>
    </source>
</reference>
<dbReference type="InterPro" id="IPR009057">
    <property type="entry name" value="Homeodomain-like_sf"/>
</dbReference>